<reference evidence="3" key="1">
    <citation type="submission" date="2022-02" db="EMBL/GenBank/DDBJ databases">
        <authorList>
            <person name="King R."/>
        </authorList>
    </citation>
    <scope>NUCLEOTIDE SEQUENCE</scope>
</reference>
<organism evidence="3 4">
    <name type="scientific">Spodoptera littoralis</name>
    <name type="common">Egyptian cotton leafworm</name>
    <dbReference type="NCBI Taxonomy" id="7109"/>
    <lineage>
        <taxon>Eukaryota</taxon>
        <taxon>Metazoa</taxon>
        <taxon>Ecdysozoa</taxon>
        <taxon>Arthropoda</taxon>
        <taxon>Hexapoda</taxon>
        <taxon>Insecta</taxon>
        <taxon>Pterygota</taxon>
        <taxon>Neoptera</taxon>
        <taxon>Endopterygota</taxon>
        <taxon>Lepidoptera</taxon>
        <taxon>Glossata</taxon>
        <taxon>Ditrysia</taxon>
        <taxon>Noctuoidea</taxon>
        <taxon>Noctuidae</taxon>
        <taxon>Amphipyrinae</taxon>
        <taxon>Spodoptera</taxon>
    </lineage>
</organism>
<dbReference type="EMBL" id="LR824537">
    <property type="protein sequence ID" value="CAH1645621.1"/>
    <property type="molecule type" value="Genomic_DNA"/>
</dbReference>
<dbReference type="PANTHER" id="PTHR10773:SF19">
    <property type="match status" value="1"/>
</dbReference>
<proteinExistence type="predicted"/>
<sequence>MEPKRLKYLRSKIERISEENENKTKSLQPSTKRRFSVTLLDSSSYHDQNKDLRIFNTFDDKFNSDPKTITNYEEYDEESQKNEKDNVKSMDKPTKILELEEHEQNTKNPNNVNQVIAKHMAQDTVIEMSDKIRTDSNESLQPTLTEIIPEKEMDILRKSLEEDNNAEEITTEIPNRAEDVPKKVRKSKRTVIQKSYLDFMSEDEDFVWDSTSWEGTDKSSSDDDDQPKKKKLNVEDGKKCGEIDDEKRRAIFDFYWGLSNQRKKEWLIAMSSKEEIKRKRSKLSSYRTNTFKYFINDGEGRRQQKTSLKAYLHYRRIIAARIVQSCTSQLNSKTSKICKGLDVLSEKIFRLIFSTDFNIGFHVPKKDKCIKCLRFEGQKPSECPELHAHLEEKQASKQRQQFHRELGKENPTILCASFDLQKVLNTPHGNSMLLFYSRKYTVYNLCFYESITRNGFCFVWGETEGKRGANEIGTILQKYIEDVDSRTTIKTLILYSDSCPGQNKNKIVLPAVHNALLQSKHLETIQMNFLLPGHTEMTVDSIHSTIEQSVRNTIVWAPSQWVTVCQLARKEPAPYYVENLTHTDFKNFEEFSDKYFKGNLVGKISKIRTATFKKSNPNEIKIKYTMKNDALEEKIPIHAKPKSLNLKYKTSLAITKSKYNDLKKLCDTNVIPKIFHSEYLNLQTNNAKDQLVDTDIEDETEELD</sequence>
<evidence type="ECO:0000313" key="3">
    <source>
        <dbReference type="EMBL" id="CAH1645621.1"/>
    </source>
</evidence>
<evidence type="ECO:0000259" key="2">
    <source>
        <dbReference type="Pfam" id="PF25273"/>
    </source>
</evidence>
<accession>A0A9P0N8U7</accession>
<evidence type="ECO:0000256" key="1">
    <source>
        <dbReference type="SAM" id="MobiDB-lite"/>
    </source>
</evidence>
<protein>
    <recommendedName>
        <fullName evidence="2">DUF7869 domain-containing protein</fullName>
    </recommendedName>
</protein>
<dbReference type="InterPro" id="IPR057191">
    <property type="entry name" value="DUF7869"/>
</dbReference>
<keyword evidence="4" id="KW-1185">Reference proteome</keyword>
<dbReference type="Pfam" id="PF25273">
    <property type="entry name" value="DUF7869"/>
    <property type="match status" value="1"/>
</dbReference>
<name>A0A9P0N8U7_SPOLI</name>
<dbReference type="AlphaFoldDB" id="A0A9P0N8U7"/>
<evidence type="ECO:0000313" key="4">
    <source>
        <dbReference type="Proteomes" id="UP001153321"/>
    </source>
</evidence>
<feature type="region of interest" description="Disordered" evidence="1">
    <location>
        <begin position="212"/>
        <end position="233"/>
    </location>
</feature>
<gene>
    <name evidence="3" type="ORF">SPLIT_LOCUS10973</name>
</gene>
<feature type="region of interest" description="Disordered" evidence="1">
    <location>
        <begin position="71"/>
        <end position="90"/>
    </location>
</feature>
<dbReference type="PANTHER" id="PTHR10773">
    <property type="entry name" value="DNA-DIRECTED RNA POLYMERASES I, II, AND III SUBUNIT RPABC2"/>
    <property type="match status" value="1"/>
</dbReference>
<feature type="domain" description="DUF7869" evidence="2">
    <location>
        <begin position="457"/>
        <end position="625"/>
    </location>
</feature>
<dbReference type="Proteomes" id="UP001153321">
    <property type="component" value="Chromosome 6"/>
</dbReference>
<feature type="compositionally biased region" description="Basic and acidic residues" evidence="1">
    <location>
        <begin position="78"/>
        <end position="90"/>
    </location>
</feature>